<protein>
    <submittedName>
        <fullName evidence="7">Uncharacterized protein</fullName>
    </submittedName>
</protein>
<dbReference type="Proteomes" id="UP001146120">
    <property type="component" value="Unassembled WGS sequence"/>
</dbReference>
<evidence type="ECO:0000256" key="1">
    <source>
        <dbReference type="ARBA" id="ARBA00004123"/>
    </source>
</evidence>
<keyword evidence="5" id="KW-0539">Nucleus</keyword>
<comment type="caution">
    <text evidence="7">The sequence shown here is derived from an EMBL/GenBank/DDBJ whole genome shotgun (WGS) entry which is preliminary data.</text>
</comment>
<keyword evidence="3" id="KW-0805">Transcription regulation</keyword>
<sequence>MTSTAVMVEPPLPTPVLATYAAKDANGVVATDAVTAASGDENMDGSAVTQPPQQVKREPQDDGEQQKPAAVATASTNATLRANALQRLRIQIQFAEKARQKIENETHPDLVARYATLESERTELLRLASLREEYLSHCTSVIFAYECEEANSEFLLKCEKLRHDMLDEIHHEIEIINDQRKGVSSARKTTRKTRSTRSKGGDSTAPFALDTAEKIKKRAGSVFRPLEKKLAQSEVEHDVRELSVAFEASKKRRMEDTDAEDLPFARYHRAKFLYQDLILQEGDEVYVQNQINGNAYVAIICSITSTELFVISEKGKYHRLVIMDIRHGKIVLDVLTPEQSDALLADSLKNDDMDSS</sequence>
<keyword evidence="8" id="KW-1185">Reference proteome</keyword>
<gene>
    <name evidence="7" type="ORF">N0F65_010252</name>
</gene>
<keyword evidence="4" id="KW-0804">Transcription</keyword>
<dbReference type="AlphaFoldDB" id="A0AAV2YG26"/>
<feature type="region of interest" description="Disordered" evidence="6">
    <location>
        <begin position="182"/>
        <end position="206"/>
    </location>
</feature>
<reference evidence="7" key="2">
    <citation type="journal article" date="2023" name="Microbiol Resour">
        <title>Decontamination and Annotation of the Draft Genome Sequence of the Oomycete Lagenidium giganteum ARSEF 373.</title>
        <authorList>
            <person name="Morgan W.R."/>
            <person name="Tartar A."/>
        </authorList>
    </citation>
    <scope>NUCLEOTIDE SEQUENCE</scope>
    <source>
        <strain evidence="7">ARSEF 373</strain>
    </source>
</reference>
<evidence type="ECO:0000256" key="3">
    <source>
        <dbReference type="ARBA" id="ARBA00023015"/>
    </source>
</evidence>
<dbReference type="GO" id="GO:0005654">
    <property type="term" value="C:nucleoplasm"/>
    <property type="evidence" value="ECO:0007669"/>
    <property type="project" value="UniProtKB-ARBA"/>
</dbReference>
<organism evidence="7 8">
    <name type="scientific">Lagenidium giganteum</name>
    <dbReference type="NCBI Taxonomy" id="4803"/>
    <lineage>
        <taxon>Eukaryota</taxon>
        <taxon>Sar</taxon>
        <taxon>Stramenopiles</taxon>
        <taxon>Oomycota</taxon>
        <taxon>Peronosporomycetes</taxon>
        <taxon>Pythiales</taxon>
        <taxon>Pythiaceae</taxon>
    </lineage>
</organism>
<evidence type="ECO:0000313" key="7">
    <source>
        <dbReference type="EMBL" id="DAZ93091.1"/>
    </source>
</evidence>
<dbReference type="SMART" id="SM01401">
    <property type="entry name" value="Sds3"/>
    <property type="match status" value="1"/>
</dbReference>
<dbReference type="Pfam" id="PF08598">
    <property type="entry name" value="Sds3"/>
    <property type="match status" value="1"/>
</dbReference>
<evidence type="ECO:0000256" key="2">
    <source>
        <dbReference type="ARBA" id="ARBA00022491"/>
    </source>
</evidence>
<feature type="region of interest" description="Disordered" evidence="6">
    <location>
        <begin position="37"/>
        <end position="69"/>
    </location>
</feature>
<evidence type="ECO:0000256" key="5">
    <source>
        <dbReference type="ARBA" id="ARBA00023242"/>
    </source>
</evidence>
<comment type="subcellular location">
    <subcellularLocation>
        <location evidence="1">Nucleus</location>
    </subcellularLocation>
</comment>
<dbReference type="GO" id="GO:0010468">
    <property type="term" value="P:regulation of gene expression"/>
    <property type="evidence" value="ECO:0007669"/>
    <property type="project" value="UniProtKB-ARBA"/>
</dbReference>
<dbReference type="EMBL" id="DAKRPA010000345">
    <property type="protein sequence ID" value="DAZ93091.1"/>
    <property type="molecule type" value="Genomic_DNA"/>
</dbReference>
<feature type="compositionally biased region" description="Basic residues" evidence="6">
    <location>
        <begin position="188"/>
        <end position="197"/>
    </location>
</feature>
<accession>A0AAV2YG26</accession>
<dbReference type="InterPro" id="IPR013907">
    <property type="entry name" value="Sds3"/>
</dbReference>
<proteinExistence type="predicted"/>
<evidence type="ECO:0000313" key="8">
    <source>
        <dbReference type="Proteomes" id="UP001146120"/>
    </source>
</evidence>
<evidence type="ECO:0000256" key="6">
    <source>
        <dbReference type="SAM" id="MobiDB-lite"/>
    </source>
</evidence>
<keyword evidence="2" id="KW-0678">Repressor</keyword>
<reference evidence="7" key="1">
    <citation type="submission" date="2022-11" db="EMBL/GenBank/DDBJ databases">
        <authorList>
            <person name="Morgan W.R."/>
            <person name="Tartar A."/>
        </authorList>
    </citation>
    <scope>NUCLEOTIDE SEQUENCE</scope>
    <source>
        <strain evidence="7">ARSEF 373</strain>
    </source>
</reference>
<name>A0AAV2YG26_9STRA</name>
<evidence type="ECO:0000256" key="4">
    <source>
        <dbReference type="ARBA" id="ARBA00023163"/>
    </source>
</evidence>